<evidence type="ECO:0000313" key="2">
    <source>
        <dbReference type="EMBL" id="TWU08383.1"/>
    </source>
</evidence>
<name>A0A5C6B8H1_9BACT</name>
<sequence length="236" mass="25676">MALASETEAAGITTIAVTNIPSHYRLAVEHIGGMRFIRPALGFHPLAVADNIDELPLFLSLLEQVEFVGEVGLDYSREGFGSKDIQLPAFREIAKALSQSPRFVTLHSRKSAKDVLAVLEEFGVKYAVFHWYSDSSSTLLRAIDSGHYFSVNSAMLKSKSGQAIIETVPRDRVLTETDGPYIKIGRRAARPSDVDDVLSGIADFWGAEKAEVELQVAANFSTLCSLVSVDSGVELS</sequence>
<protein>
    <submittedName>
        <fullName evidence="2">Putative deoxyribonuclease YcfH</fullName>
        <ecNumber evidence="2">3.1.21.-</ecNumber>
    </submittedName>
</protein>
<evidence type="ECO:0000313" key="3">
    <source>
        <dbReference type="Proteomes" id="UP000320176"/>
    </source>
</evidence>
<dbReference type="InterPro" id="IPR032466">
    <property type="entry name" value="Metal_Hydrolase"/>
</dbReference>
<dbReference type="AlphaFoldDB" id="A0A5C6B8H1"/>
<accession>A0A5C6B8H1</accession>
<organism evidence="2 3">
    <name type="scientific">Stieleria varia</name>
    <dbReference type="NCBI Taxonomy" id="2528005"/>
    <lineage>
        <taxon>Bacteria</taxon>
        <taxon>Pseudomonadati</taxon>
        <taxon>Planctomycetota</taxon>
        <taxon>Planctomycetia</taxon>
        <taxon>Pirellulales</taxon>
        <taxon>Pirellulaceae</taxon>
        <taxon>Stieleria</taxon>
    </lineage>
</organism>
<keyword evidence="1" id="KW-0479">Metal-binding</keyword>
<feature type="binding site" evidence="1">
    <location>
        <position position="70"/>
    </location>
    <ligand>
        <name>a divalent metal cation</name>
        <dbReference type="ChEBI" id="CHEBI:60240"/>
        <label>1</label>
    </ligand>
</feature>
<dbReference type="Pfam" id="PF01026">
    <property type="entry name" value="TatD_DNase"/>
    <property type="match status" value="1"/>
</dbReference>
<keyword evidence="3" id="KW-1185">Reference proteome</keyword>
<dbReference type="GO" id="GO:0016788">
    <property type="term" value="F:hydrolase activity, acting on ester bonds"/>
    <property type="evidence" value="ECO:0007669"/>
    <property type="project" value="InterPro"/>
</dbReference>
<dbReference type="SUPFAM" id="SSF51556">
    <property type="entry name" value="Metallo-dependent hydrolases"/>
    <property type="match status" value="1"/>
</dbReference>
<dbReference type="PANTHER" id="PTHR46124:SF2">
    <property type="entry name" value="D-AMINOACYL-TRNA DEACYLASE"/>
    <property type="match status" value="1"/>
</dbReference>
<dbReference type="EC" id="3.1.21.-" evidence="2"/>
<gene>
    <name evidence="2" type="primary">ycfH_1</name>
    <name evidence="2" type="ORF">Pla52n_09650</name>
</gene>
<proteinExistence type="predicted"/>
<dbReference type="Gene3D" id="3.20.20.140">
    <property type="entry name" value="Metal-dependent hydrolases"/>
    <property type="match status" value="1"/>
</dbReference>
<reference evidence="2 3" key="1">
    <citation type="submission" date="2019-02" db="EMBL/GenBank/DDBJ databases">
        <title>Deep-cultivation of Planctomycetes and their phenomic and genomic characterization uncovers novel biology.</title>
        <authorList>
            <person name="Wiegand S."/>
            <person name="Jogler M."/>
            <person name="Boedeker C."/>
            <person name="Pinto D."/>
            <person name="Vollmers J."/>
            <person name="Rivas-Marin E."/>
            <person name="Kohn T."/>
            <person name="Peeters S.H."/>
            <person name="Heuer A."/>
            <person name="Rast P."/>
            <person name="Oberbeckmann S."/>
            <person name="Bunk B."/>
            <person name="Jeske O."/>
            <person name="Meyerdierks A."/>
            <person name="Storesund J.E."/>
            <person name="Kallscheuer N."/>
            <person name="Luecker S."/>
            <person name="Lage O.M."/>
            <person name="Pohl T."/>
            <person name="Merkel B.J."/>
            <person name="Hornburger P."/>
            <person name="Mueller R.-W."/>
            <person name="Bruemmer F."/>
            <person name="Labrenz M."/>
            <person name="Spormann A.M."/>
            <person name="Op Den Camp H."/>
            <person name="Overmann J."/>
            <person name="Amann R."/>
            <person name="Jetten M.S.M."/>
            <person name="Mascher T."/>
            <person name="Medema M.H."/>
            <person name="Devos D.P."/>
            <person name="Kaster A.-K."/>
            <person name="Ovreas L."/>
            <person name="Rohde M."/>
            <person name="Galperin M.Y."/>
            <person name="Jogler C."/>
        </authorList>
    </citation>
    <scope>NUCLEOTIDE SEQUENCE [LARGE SCALE GENOMIC DNA]</scope>
    <source>
        <strain evidence="2 3">Pla52n</strain>
    </source>
</reference>
<evidence type="ECO:0000256" key="1">
    <source>
        <dbReference type="PIRSR" id="PIRSR005902-1"/>
    </source>
</evidence>
<keyword evidence="2" id="KW-0378">Hydrolase</keyword>
<feature type="binding site" evidence="1">
    <location>
        <position position="178"/>
    </location>
    <ligand>
        <name>a divalent metal cation</name>
        <dbReference type="ChEBI" id="CHEBI:60240"/>
        <label>1</label>
    </ligand>
</feature>
<dbReference type="InterPro" id="IPR001130">
    <property type="entry name" value="TatD-like"/>
</dbReference>
<dbReference type="PIRSF" id="PIRSF005902">
    <property type="entry name" value="DNase_TatD"/>
    <property type="match status" value="1"/>
</dbReference>
<dbReference type="GO" id="GO:0046872">
    <property type="term" value="F:metal ion binding"/>
    <property type="evidence" value="ECO:0007669"/>
    <property type="project" value="UniProtKB-KW"/>
</dbReference>
<feature type="binding site" evidence="1">
    <location>
        <position position="107"/>
    </location>
    <ligand>
        <name>a divalent metal cation</name>
        <dbReference type="ChEBI" id="CHEBI:60240"/>
        <label>2</label>
    </ligand>
</feature>
<comment type="caution">
    <text evidence="2">The sequence shown here is derived from an EMBL/GenBank/DDBJ whole genome shotgun (WGS) entry which is preliminary data.</text>
</comment>
<dbReference type="PANTHER" id="PTHR46124">
    <property type="entry name" value="D-AMINOACYL-TRNA DEACYLASE"/>
    <property type="match status" value="1"/>
</dbReference>
<dbReference type="Proteomes" id="UP000320176">
    <property type="component" value="Unassembled WGS sequence"/>
</dbReference>
<feature type="binding site" evidence="1">
    <location>
        <position position="130"/>
    </location>
    <ligand>
        <name>a divalent metal cation</name>
        <dbReference type="ChEBI" id="CHEBI:60240"/>
        <label>2</label>
    </ligand>
</feature>
<dbReference type="EMBL" id="SJPN01000001">
    <property type="protein sequence ID" value="TWU08383.1"/>
    <property type="molecule type" value="Genomic_DNA"/>
</dbReference>